<dbReference type="InterPro" id="IPR001486">
    <property type="entry name" value="Hemoglobin_trunc"/>
</dbReference>
<dbReference type="Proteomes" id="UP000824189">
    <property type="component" value="Unassembled WGS sequence"/>
</dbReference>
<accession>A0A9D1UQ28</accession>
<dbReference type="Gene3D" id="1.10.490.10">
    <property type="entry name" value="Globins"/>
    <property type="match status" value="1"/>
</dbReference>
<evidence type="ECO:0000256" key="6">
    <source>
        <dbReference type="PIRSR" id="PIRSR601486-1"/>
    </source>
</evidence>
<keyword evidence="2 6" id="KW-0349">Heme</keyword>
<dbReference type="GO" id="GO:0005344">
    <property type="term" value="F:oxygen carrier activity"/>
    <property type="evidence" value="ECO:0007669"/>
    <property type="project" value="InterPro"/>
</dbReference>
<dbReference type="InterPro" id="IPR009050">
    <property type="entry name" value="Globin-like_sf"/>
</dbReference>
<keyword evidence="3" id="KW-0479">Metal-binding</keyword>
<comment type="similarity">
    <text evidence="5">Belongs to the truncated hemoglobin family. Group II subfamily.</text>
</comment>
<evidence type="ECO:0000256" key="2">
    <source>
        <dbReference type="ARBA" id="ARBA00022617"/>
    </source>
</evidence>
<dbReference type="EMBL" id="DXFZ01000072">
    <property type="protein sequence ID" value="HIW96029.1"/>
    <property type="molecule type" value="Genomic_DNA"/>
</dbReference>
<dbReference type="InterPro" id="IPR012292">
    <property type="entry name" value="Globin/Proto"/>
</dbReference>
<dbReference type="SUPFAM" id="SSF46458">
    <property type="entry name" value="Globin-like"/>
    <property type="match status" value="1"/>
</dbReference>
<dbReference type="PANTHER" id="PTHR47366">
    <property type="entry name" value="TWO-ON-TWO HEMOGLOBIN-3"/>
    <property type="match status" value="1"/>
</dbReference>
<feature type="binding site" description="distal binding residue" evidence="6">
    <location>
        <position position="120"/>
    </location>
    <ligand>
        <name>heme</name>
        <dbReference type="ChEBI" id="CHEBI:30413"/>
    </ligand>
    <ligandPart>
        <name>Fe</name>
        <dbReference type="ChEBI" id="CHEBI:18248"/>
    </ligandPart>
</feature>
<keyword evidence="4" id="KW-0408">Iron</keyword>
<protein>
    <submittedName>
        <fullName evidence="8">Globin</fullName>
    </submittedName>
</protein>
<evidence type="ECO:0000313" key="9">
    <source>
        <dbReference type="Proteomes" id="UP000824189"/>
    </source>
</evidence>
<name>A0A9D1UQ28_9CORY</name>
<dbReference type="InterPro" id="IPR044203">
    <property type="entry name" value="GlbO/GLB3-like"/>
</dbReference>
<evidence type="ECO:0000256" key="7">
    <source>
        <dbReference type="SAM" id="MobiDB-lite"/>
    </source>
</evidence>
<reference evidence="8" key="1">
    <citation type="journal article" date="2021" name="PeerJ">
        <title>Extensive microbial diversity within the chicken gut microbiome revealed by metagenomics and culture.</title>
        <authorList>
            <person name="Gilroy R."/>
            <person name="Ravi A."/>
            <person name="Getino M."/>
            <person name="Pursley I."/>
            <person name="Horton D.L."/>
            <person name="Alikhan N.F."/>
            <person name="Baker D."/>
            <person name="Gharbi K."/>
            <person name="Hall N."/>
            <person name="Watson M."/>
            <person name="Adriaenssens E.M."/>
            <person name="Foster-Nyarko E."/>
            <person name="Jarju S."/>
            <person name="Secka A."/>
            <person name="Antonio M."/>
            <person name="Oren A."/>
            <person name="Chaudhuri R.R."/>
            <person name="La Ragione R."/>
            <person name="Hildebrand F."/>
            <person name="Pallen M.J."/>
        </authorList>
    </citation>
    <scope>NUCLEOTIDE SEQUENCE</scope>
    <source>
        <strain evidence="8">4376</strain>
    </source>
</reference>
<evidence type="ECO:0000256" key="4">
    <source>
        <dbReference type="ARBA" id="ARBA00023004"/>
    </source>
</evidence>
<dbReference type="Pfam" id="PF01152">
    <property type="entry name" value="Bac_globin"/>
    <property type="match status" value="1"/>
</dbReference>
<gene>
    <name evidence="8" type="ORF">H9867_06055</name>
</gene>
<proteinExistence type="inferred from homology"/>
<evidence type="ECO:0000313" key="8">
    <source>
        <dbReference type="EMBL" id="HIW96029.1"/>
    </source>
</evidence>
<dbReference type="AlphaFoldDB" id="A0A9D1UQ28"/>
<evidence type="ECO:0000256" key="3">
    <source>
        <dbReference type="ARBA" id="ARBA00022723"/>
    </source>
</evidence>
<dbReference type="GO" id="GO:0019825">
    <property type="term" value="F:oxygen binding"/>
    <property type="evidence" value="ECO:0007669"/>
    <property type="project" value="InterPro"/>
</dbReference>
<sequence length="165" mass="18572">MSTFYESVGGEDTFRAIVHEFYKQVRHDDILGPMYPAEDLEGAEDRLRWFLAQYWGGPQEFNERRGHPRLRMRHAHFHIDTAARDRWLELMGKAIDTVDRDTLPDEHRAAMWDHMERVAHMLINAPDDPANPGVHGGATPATGPHLGVPGTPGAHGSTGRHPGQP</sequence>
<organism evidence="8 9">
    <name type="scientific">Candidatus Corynebacterium gallistercoris</name>
    <dbReference type="NCBI Taxonomy" id="2838530"/>
    <lineage>
        <taxon>Bacteria</taxon>
        <taxon>Bacillati</taxon>
        <taxon>Actinomycetota</taxon>
        <taxon>Actinomycetes</taxon>
        <taxon>Mycobacteriales</taxon>
        <taxon>Corynebacteriaceae</taxon>
        <taxon>Corynebacterium</taxon>
    </lineage>
</organism>
<dbReference type="PANTHER" id="PTHR47366:SF1">
    <property type="entry name" value="TWO-ON-TWO HEMOGLOBIN-3"/>
    <property type="match status" value="1"/>
</dbReference>
<comment type="caution">
    <text evidence="8">The sequence shown here is derived from an EMBL/GenBank/DDBJ whole genome shotgun (WGS) entry which is preliminary data.</text>
</comment>
<dbReference type="CDD" id="cd14771">
    <property type="entry name" value="TrHb2_Mt-trHbO-like_O"/>
    <property type="match status" value="1"/>
</dbReference>
<dbReference type="GO" id="GO:0020037">
    <property type="term" value="F:heme binding"/>
    <property type="evidence" value="ECO:0007669"/>
    <property type="project" value="InterPro"/>
</dbReference>
<reference evidence="8" key="2">
    <citation type="submission" date="2021-04" db="EMBL/GenBank/DDBJ databases">
        <authorList>
            <person name="Gilroy R."/>
        </authorList>
    </citation>
    <scope>NUCLEOTIDE SEQUENCE</scope>
    <source>
        <strain evidence="8">4376</strain>
    </source>
</reference>
<feature type="region of interest" description="Disordered" evidence="7">
    <location>
        <begin position="128"/>
        <end position="165"/>
    </location>
</feature>
<keyword evidence="1" id="KW-0813">Transport</keyword>
<evidence type="ECO:0000256" key="5">
    <source>
        <dbReference type="ARBA" id="ARBA00034496"/>
    </source>
</evidence>
<evidence type="ECO:0000256" key="1">
    <source>
        <dbReference type="ARBA" id="ARBA00022448"/>
    </source>
</evidence>
<dbReference type="GO" id="GO:0046872">
    <property type="term" value="F:metal ion binding"/>
    <property type="evidence" value="ECO:0007669"/>
    <property type="project" value="UniProtKB-KW"/>
</dbReference>